<dbReference type="EMBL" id="SFCI01000494">
    <property type="protein sequence ID" value="TFY79481.1"/>
    <property type="molecule type" value="Genomic_DNA"/>
</dbReference>
<evidence type="ECO:0000256" key="1">
    <source>
        <dbReference type="SAM" id="MobiDB-lite"/>
    </source>
</evidence>
<organism evidence="2 3">
    <name type="scientific">Hericium alpestre</name>
    <dbReference type="NCBI Taxonomy" id="135208"/>
    <lineage>
        <taxon>Eukaryota</taxon>
        <taxon>Fungi</taxon>
        <taxon>Dikarya</taxon>
        <taxon>Basidiomycota</taxon>
        <taxon>Agaricomycotina</taxon>
        <taxon>Agaricomycetes</taxon>
        <taxon>Russulales</taxon>
        <taxon>Hericiaceae</taxon>
        <taxon>Hericium</taxon>
    </lineage>
</organism>
<feature type="region of interest" description="Disordered" evidence="1">
    <location>
        <begin position="131"/>
        <end position="164"/>
    </location>
</feature>
<name>A0A4Y9ZZU9_9AGAM</name>
<keyword evidence="3" id="KW-1185">Reference proteome</keyword>
<dbReference type="AlphaFoldDB" id="A0A4Y9ZZU9"/>
<dbReference type="OrthoDB" id="3064874at2759"/>
<evidence type="ECO:0000313" key="2">
    <source>
        <dbReference type="EMBL" id="TFY79481.1"/>
    </source>
</evidence>
<dbReference type="Proteomes" id="UP000298061">
    <property type="component" value="Unassembled WGS sequence"/>
</dbReference>
<reference evidence="2 3" key="1">
    <citation type="submission" date="2019-02" db="EMBL/GenBank/DDBJ databases">
        <title>Genome sequencing of the rare red list fungi Hericium alpestre (H. flagellum).</title>
        <authorList>
            <person name="Buettner E."/>
            <person name="Kellner H."/>
        </authorList>
    </citation>
    <scope>NUCLEOTIDE SEQUENCE [LARGE SCALE GENOMIC DNA]</scope>
    <source>
        <strain evidence="2 3">DSM 108284</strain>
    </source>
</reference>
<proteinExistence type="predicted"/>
<accession>A0A4Y9ZZU9</accession>
<protein>
    <submittedName>
        <fullName evidence="2">Uncharacterized protein</fullName>
    </submittedName>
</protein>
<feature type="region of interest" description="Disordered" evidence="1">
    <location>
        <begin position="176"/>
        <end position="198"/>
    </location>
</feature>
<gene>
    <name evidence="2" type="ORF">EWM64_g4538</name>
</gene>
<comment type="caution">
    <text evidence="2">The sequence shown here is derived from an EMBL/GenBank/DDBJ whole genome shotgun (WGS) entry which is preliminary data.</text>
</comment>
<sequence>MGADQLLFEKAAKNAQKGKRTGHARIRGAVRDRPLKNVKVPRDAIDQEWLRTHPNDYDPSLITNVSLWSDGERAESNGQGYNGDEVVTGFDETSQASVFLTREDGAYDNQQVAASSNYDAETYGGYTSSYASDDDYDGQTYGAGSSSYAKDNTEEYDDGMECDGVAEYGTNDYVSKCESEREGATQERGERIGDTGID</sequence>
<evidence type="ECO:0000313" key="3">
    <source>
        <dbReference type="Proteomes" id="UP000298061"/>
    </source>
</evidence>